<comment type="caution">
    <text evidence="2">The sequence shown here is derived from an EMBL/GenBank/DDBJ whole genome shotgun (WGS) entry which is preliminary data.</text>
</comment>
<gene>
    <name evidence="2" type="ORF">ACFPFM_07315</name>
</gene>
<keyword evidence="1" id="KW-0812">Transmembrane</keyword>
<accession>A0ABV9XTE1</accession>
<protein>
    <submittedName>
        <fullName evidence="2">Uncharacterized protein</fullName>
    </submittedName>
</protein>
<evidence type="ECO:0000313" key="3">
    <source>
        <dbReference type="Proteomes" id="UP001595833"/>
    </source>
</evidence>
<proteinExistence type="predicted"/>
<keyword evidence="1" id="KW-1133">Transmembrane helix</keyword>
<evidence type="ECO:0000256" key="1">
    <source>
        <dbReference type="SAM" id="Phobius"/>
    </source>
</evidence>
<keyword evidence="1" id="KW-0472">Membrane</keyword>
<dbReference type="EMBL" id="JBHSJB010000007">
    <property type="protein sequence ID" value="MFC5053565.1"/>
    <property type="molecule type" value="Genomic_DNA"/>
</dbReference>
<feature type="transmembrane region" description="Helical" evidence="1">
    <location>
        <begin position="13"/>
        <end position="32"/>
    </location>
</feature>
<reference evidence="3" key="1">
    <citation type="journal article" date="2019" name="Int. J. Syst. Evol. Microbiol.">
        <title>The Global Catalogue of Microorganisms (GCM) 10K type strain sequencing project: providing services to taxonomists for standard genome sequencing and annotation.</title>
        <authorList>
            <consortium name="The Broad Institute Genomics Platform"/>
            <consortium name="The Broad Institute Genome Sequencing Center for Infectious Disease"/>
            <person name="Wu L."/>
            <person name="Ma J."/>
        </authorList>
    </citation>
    <scope>NUCLEOTIDE SEQUENCE [LARGE SCALE GENOMIC DNA]</scope>
    <source>
        <strain evidence="3">KCTC 12848</strain>
    </source>
</reference>
<name>A0ABV9XTE1_9PSEU</name>
<dbReference type="RefSeq" id="WP_344036418.1">
    <property type="nucleotide sequence ID" value="NZ_BAAAKE010000005.1"/>
</dbReference>
<dbReference type="Proteomes" id="UP001595833">
    <property type="component" value="Unassembled WGS sequence"/>
</dbReference>
<evidence type="ECO:0000313" key="2">
    <source>
        <dbReference type="EMBL" id="MFC5053565.1"/>
    </source>
</evidence>
<organism evidence="2 3">
    <name type="scientific">Saccharothrix xinjiangensis</name>
    <dbReference type="NCBI Taxonomy" id="204798"/>
    <lineage>
        <taxon>Bacteria</taxon>
        <taxon>Bacillati</taxon>
        <taxon>Actinomycetota</taxon>
        <taxon>Actinomycetes</taxon>
        <taxon>Pseudonocardiales</taxon>
        <taxon>Pseudonocardiaceae</taxon>
        <taxon>Saccharothrix</taxon>
    </lineage>
</organism>
<keyword evidence="3" id="KW-1185">Reference proteome</keyword>
<sequence>MMIVVWSELAGDFVGIALFIVWLVLPVIYLVVLGKRYVRQSAESAQVAIWARDEVLQIHEEQEAGSYDDDADA</sequence>